<dbReference type="InterPro" id="IPR014016">
    <property type="entry name" value="UvrD-like_ATP-bd"/>
</dbReference>
<dbReference type="InterPro" id="IPR013986">
    <property type="entry name" value="DExx_box_DNA_helicase_dom_sf"/>
</dbReference>
<evidence type="ECO:0000313" key="14">
    <source>
        <dbReference type="EMBL" id="PJF31898.1"/>
    </source>
</evidence>
<evidence type="ECO:0000256" key="10">
    <source>
        <dbReference type="ARBA" id="ARBA00048988"/>
    </source>
</evidence>
<evidence type="ECO:0000256" key="5">
    <source>
        <dbReference type="ARBA" id="ARBA00022840"/>
    </source>
</evidence>
<feature type="domain" description="UvrD-like helicase ATP-binding" evidence="12">
    <location>
        <begin position="4"/>
        <end position="326"/>
    </location>
</feature>
<dbReference type="Gene3D" id="3.40.50.300">
    <property type="entry name" value="P-loop containing nucleotide triphosphate hydrolases"/>
    <property type="match status" value="2"/>
</dbReference>
<dbReference type="GO" id="GO:0043138">
    <property type="term" value="F:3'-5' DNA helicase activity"/>
    <property type="evidence" value="ECO:0007669"/>
    <property type="project" value="UniProtKB-EC"/>
</dbReference>
<dbReference type="EC" id="5.6.2.4" evidence="9"/>
<keyword evidence="7" id="KW-0413">Isomerase</keyword>
<keyword evidence="4 11" id="KW-0347">Helicase</keyword>
<evidence type="ECO:0000259" key="13">
    <source>
        <dbReference type="PROSITE" id="PS51217"/>
    </source>
</evidence>
<evidence type="ECO:0000259" key="12">
    <source>
        <dbReference type="PROSITE" id="PS51198"/>
    </source>
</evidence>
<proteinExistence type="inferred from homology"/>
<dbReference type="GO" id="GO:0005829">
    <property type="term" value="C:cytosol"/>
    <property type="evidence" value="ECO:0007669"/>
    <property type="project" value="TreeGrafter"/>
</dbReference>
<gene>
    <name evidence="14" type="ORF">CUN51_02855</name>
</gene>
<dbReference type="InterPro" id="IPR014017">
    <property type="entry name" value="DNA_helicase_UvrD-like_C"/>
</dbReference>
<feature type="domain" description="UvrD-like helicase C-terminal" evidence="13">
    <location>
        <begin position="327"/>
        <end position="643"/>
    </location>
</feature>
<keyword evidence="6" id="KW-0238">DNA-binding</keyword>
<evidence type="ECO:0000256" key="1">
    <source>
        <dbReference type="ARBA" id="ARBA00009922"/>
    </source>
</evidence>
<accession>A0A2M8P2W8</accession>
<evidence type="ECO:0000313" key="15">
    <source>
        <dbReference type="Proteomes" id="UP000228921"/>
    </source>
</evidence>
<dbReference type="PANTHER" id="PTHR11070:SF2">
    <property type="entry name" value="ATP-DEPENDENT DNA HELICASE SRS2"/>
    <property type="match status" value="1"/>
</dbReference>
<evidence type="ECO:0000256" key="11">
    <source>
        <dbReference type="PROSITE-ProRule" id="PRU00560"/>
    </source>
</evidence>
<comment type="catalytic activity">
    <reaction evidence="8">
        <text>Couples ATP hydrolysis with the unwinding of duplex DNA by translocating in the 3'-5' direction.</text>
        <dbReference type="EC" id="5.6.2.4"/>
    </reaction>
</comment>
<name>A0A2M8P2W8_9CHLR</name>
<dbReference type="GO" id="GO:0033202">
    <property type="term" value="C:DNA helicase complex"/>
    <property type="evidence" value="ECO:0007669"/>
    <property type="project" value="TreeGrafter"/>
</dbReference>
<protein>
    <recommendedName>
        <fullName evidence="9">DNA 3'-5' helicase</fullName>
        <ecNumber evidence="9">5.6.2.4</ecNumber>
    </recommendedName>
</protein>
<evidence type="ECO:0000256" key="4">
    <source>
        <dbReference type="ARBA" id="ARBA00022806"/>
    </source>
</evidence>
<dbReference type="GO" id="GO:0016887">
    <property type="term" value="F:ATP hydrolysis activity"/>
    <property type="evidence" value="ECO:0007669"/>
    <property type="project" value="RHEA"/>
</dbReference>
<dbReference type="PROSITE" id="PS51198">
    <property type="entry name" value="UVRD_HELICASE_ATP_BIND"/>
    <property type="match status" value="1"/>
</dbReference>
<reference evidence="14 15" key="1">
    <citation type="submission" date="2017-11" db="EMBL/GenBank/DDBJ databases">
        <title>Evolution of Phototrophy in the Chloroflexi Phylum Driven by Horizontal Gene Transfer.</title>
        <authorList>
            <person name="Ward L.M."/>
            <person name="Hemp J."/>
            <person name="Shih P.M."/>
            <person name="Mcglynn S.E."/>
            <person name="Fischer W."/>
        </authorList>
    </citation>
    <scope>NUCLEOTIDE SEQUENCE [LARGE SCALE GENOMIC DNA]</scope>
    <source>
        <strain evidence="14">CP2_2F</strain>
    </source>
</reference>
<dbReference type="Proteomes" id="UP000228921">
    <property type="component" value="Unassembled WGS sequence"/>
</dbReference>
<dbReference type="Pfam" id="PF13361">
    <property type="entry name" value="UvrD_C"/>
    <property type="match status" value="1"/>
</dbReference>
<evidence type="ECO:0000256" key="8">
    <source>
        <dbReference type="ARBA" id="ARBA00034617"/>
    </source>
</evidence>
<keyword evidence="2 11" id="KW-0547">Nucleotide-binding</keyword>
<dbReference type="Gene3D" id="1.10.10.160">
    <property type="match status" value="1"/>
</dbReference>
<dbReference type="GO" id="GO:0005524">
    <property type="term" value="F:ATP binding"/>
    <property type="evidence" value="ECO:0007669"/>
    <property type="project" value="UniProtKB-UniRule"/>
</dbReference>
<dbReference type="SUPFAM" id="SSF52540">
    <property type="entry name" value="P-loop containing nucleoside triphosphate hydrolases"/>
    <property type="match status" value="1"/>
</dbReference>
<feature type="binding site" evidence="11">
    <location>
        <begin position="25"/>
        <end position="32"/>
    </location>
    <ligand>
        <name>ATP</name>
        <dbReference type="ChEBI" id="CHEBI:30616"/>
    </ligand>
</feature>
<dbReference type="InterPro" id="IPR027417">
    <property type="entry name" value="P-loop_NTPase"/>
</dbReference>
<dbReference type="Gene3D" id="1.10.486.10">
    <property type="entry name" value="PCRA, domain 4"/>
    <property type="match status" value="1"/>
</dbReference>
<dbReference type="GO" id="GO:0000725">
    <property type="term" value="P:recombinational repair"/>
    <property type="evidence" value="ECO:0007669"/>
    <property type="project" value="TreeGrafter"/>
</dbReference>
<keyword evidence="3 11" id="KW-0378">Hydrolase</keyword>
<sequence>MSDATFRAEQEAILRYSGGKMGIEAVPGSGKTYTLAHLAARLVLRLVREGRPNDSREVLVVTFANAAANSIRRKIKAQLEAAGIALGTFGYRVRTLHGLAHDIVRERPSLAGLAENFKIVDERAAQDIREEVVTAWLKGNGFDIFRGYLDAEWRENRGNFAYLSNNKLPDLAQSLAEQFIRRAKDYRLTPQAIRAKLDQLPESELPLVRFGCAIYENYRRALSYRGVVDFDDLVMLALHALEQDTAFLERQQARYVYILEDEAQDSSKLQQDLLGLLSAHGNWVRVGDPNQAINTTFTTADPKYLRAFLARSDVERRTLSLSGRSAQPIIDLANYLVEWTRTQSVNPALRETFSAAQIVPTSPNDPQPNPPVAEARLKIAHSVGKSYSPEDEIKMVAESLARWLSDNSDRTVAALVPENQHGFKLAEHLRALGVQYEELLSSTSSTRQTAKRLELVLRYLAKPTSPQSASLLAELYREVWWQWHLGGELGAEGEAWQAELRKRFEKLKHLERFLFPEAGVLLTETLEIPESEELEPLYLDLEAFRETVQRWLYAAHLPIDQLVLTVGQDIFKTDSEIALGYKFAQLLRTYADQTPTARLSEFAAELKRISANERRFIGFDREETGYEPKAGVVTVATMHAAKGLEWDRVYLLSVNNYSFPFGLPQERYLDERYYLRDSLNLSAEIRAQLESLIADSAYSEGDASAQARLDYAAERLRLLYVGITRAKRELMISWNNGRFSQNPDQQQQPAQAFLALYDFWQASRTATS</sequence>
<evidence type="ECO:0000256" key="9">
    <source>
        <dbReference type="ARBA" id="ARBA00034808"/>
    </source>
</evidence>
<comment type="caution">
    <text evidence="14">The sequence shown here is derived from an EMBL/GenBank/DDBJ whole genome shotgun (WGS) entry which is preliminary data.</text>
</comment>
<evidence type="ECO:0000256" key="7">
    <source>
        <dbReference type="ARBA" id="ARBA00023235"/>
    </source>
</evidence>
<dbReference type="EMBL" id="PGTK01000002">
    <property type="protein sequence ID" value="PJF31898.1"/>
    <property type="molecule type" value="Genomic_DNA"/>
</dbReference>
<keyword evidence="5 11" id="KW-0067">ATP-binding</keyword>
<dbReference type="Pfam" id="PF00580">
    <property type="entry name" value="UvrD-helicase"/>
    <property type="match status" value="1"/>
</dbReference>
<dbReference type="PANTHER" id="PTHR11070">
    <property type="entry name" value="UVRD / RECB / PCRA DNA HELICASE FAMILY MEMBER"/>
    <property type="match status" value="1"/>
</dbReference>
<evidence type="ECO:0000256" key="3">
    <source>
        <dbReference type="ARBA" id="ARBA00022801"/>
    </source>
</evidence>
<organism evidence="14 15">
    <name type="scientific">Candidatus Thermofonsia Clade 1 bacterium</name>
    <dbReference type="NCBI Taxonomy" id="2364210"/>
    <lineage>
        <taxon>Bacteria</taxon>
        <taxon>Bacillati</taxon>
        <taxon>Chloroflexota</taxon>
        <taxon>Candidatus Thermofontia</taxon>
        <taxon>Candidatus Thermofonsia Clade 1</taxon>
    </lineage>
</organism>
<comment type="catalytic activity">
    <reaction evidence="10">
        <text>ATP + H2O = ADP + phosphate + H(+)</text>
        <dbReference type="Rhea" id="RHEA:13065"/>
        <dbReference type="ChEBI" id="CHEBI:15377"/>
        <dbReference type="ChEBI" id="CHEBI:15378"/>
        <dbReference type="ChEBI" id="CHEBI:30616"/>
        <dbReference type="ChEBI" id="CHEBI:43474"/>
        <dbReference type="ChEBI" id="CHEBI:456216"/>
        <dbReference type="EC" id="5.6.2.4"/>
    </reaction>
</comment>
<evidence type="ECO:0000256" key="6">
    <source>
        <dbReference type="ARBA" id="ARBA00023125"/>
    </source>
</evidence>
<dbReference type="PROSITE" id="PS51217">
    <property type="entry name" value="UVRD_HELICASE_CTER"/>
    <property type="match status" value="1"/>
</dbReference>
<evidence type="ECO:0000256" key="2">
    <source>
        <dbReference type="ARBA" id="ARBA00022741"/>
    </source>
</evidence>
<dbReference type="AlphaFoldDB" id="A0A2M8P2W8"/>
<comment type="similarity">
    <text evidence="1">Belongs to the helicase family. UvrD subfamily.</text>
</comment>
<dbReference type="InterPro" id="IPR000212">
    <property type="entry name" value="DNA_helicase_UvrD/REP"/>
</dbReference>
<dbReference type="GO" id="GO:0003677">
    <property type="term" value="F:DNA binding"/>
    <property type="evidence" value="ECO:0007669"/>
    <property type="project" value="UniProtKB-KW"/>
</dbReference>